<evidence type="ECO:0000313" key="2">
    <source>
        <dbReference type="Proteomes" id="UP001054837"/>
    </source>
</evidence>
<protein>
    <submittedName>
        <fullName evidence="1">Uncharacterized protein</fullName>
    </submittedName>
</protein>
<organism evidence="1 2">
    <name type="scientific">Caerostris darwini</name>
    <dbReference type="NCBI Taxonomy" id="1538125"/>
    <lineage>
        <taxon>Eukaryota</taxon>
        <taxon>Metazoa</taxon>
        <taxon>Ecdysozoa</taxon>
        <taxon>Arthropoda</taxon>
        <taxon>Chelicerata</taxon>
        <taxon>Arachnida</taxon>
        <taxon>Araneae</taxon>
        <taxon>Araneomorphae</taxon>
        <taxon>Entelegynae</taxon>
        <taxon>Araneoidea</taxon>
        <taxon>Araneidae</taxon>
        <taxon>Caerostris</taxon>
    </lineage>
</organism>
<dbReference type="AlphaFoldDB" id="A0AAV4SHB0"/>
<dbReference type="Proteomes" id="UP001054837">
    <property type="component" value="Unassembled WGS sequence"/>
</dbReference>
<comment type="caution">
    <text evidence="1">The sequence shown here is derived from an EMBL/GenBank/DDBJ whole genome shotgun (WGS) entry which is preliminary data.</text>
</comment>
<dbReference type="EMBL" id="BPLQ01007986">
    <property type="protein sequence ID" value="GIY33818.1"/>
    <property type="molecule type" value="Genomic_DNA"/>
</dbReference>
<accession>A0AAV4SHB0</accession>
<proteinExistence type="predicted"/>
<keyword evidence="2" id="KW-1185">Reference proteome</keyword>
<reference evidence="1 2" key="1">
    <citation type="submission" date="2021-06" db="EMBL/GenBank/DDBJ databases">
        <title>Caerostris darwini draft genome.</title>
        <authorList>
            <person name="Kono N."/>
            <person name="Arakawa K."/>
        </authorList>
    </citation>
    <scope>NUCLEOTIDE SEQUENCE [LARGE SCALE GENOMIC DNA]</scope>
</reference>
<gene>
    <name evidence="1" type="ORF">CDAR_587641</name>
</gene>
<evidence type="ECO:0000313" key="1">
    <source>
        <dbReference type="EMBL" id="GIY33818.1"/>
    </source>
</evidence>
<name>A0AAV4SHB0_9ARAC</name>
<sequence length="118" mass="13765">MHKYFRDFNKQHQQFLMPLLNLNAKLKFVILGKPPGAVETLEPNAILHTECANTRDADVYCASPLRTTVNTSNILIWEGLLKREGRDSDFIRTNKSRIFPGSWCRKVWKATNELFWEL</sequence>